<feature type="compositionally biased region" description="Polar residues" evidence="1">
    <location>
        <begin position="243"/>
        <end position="256"/>
    </location>
</feature>
<keyword evidence="3" id="KW-1185">Reference proteome</keyword>
<sequence>MSSGQRIIAFEDTENPLPWPEPLSRQLMEGLNLIHDAYPEPVPDYFRRWYNIGSAGEKLPYVSPQMEQLVKTTIKGWVEIVCEEGLTLWWNPSKRLIQYHRPSFLRHKDVVPGTSEIVWAEVKGFGGGVKHYHRVSERIVPPVPVPNWRDITFPMFSAMLADCPKPEDIDPDLADFEAIKAAQFRCGPALDKSRFRILVYSCMDEFATLSINEPSVKVNLLSMVLKIREILENDNQTEKDSNPTKVNGENSITREQNGTRDSQKLASLDVSQGKDDETQTYPGKEVNPKDDDFQGRLLLAEAIRERYLKRGVFEKQERYIEHLWDNRFCPERWPFKLTNVQENSVMQVFRAVGRWIERASTAEGMAWTFCCPSAWETTKEGNRRRFREAGKLVHLLFEKDSIEVRGVDDQAAAYRPIKINVHRGDPLHCPRTFRPTDVGAVKAYFSSPAYQATVRPRGRLFDGSVDGVEDEDYDANVDVIFDKCLLPSWWMLFLSKVDRGWVGKIDNLWSEFTRAEEPADDEED</sequence>
<protein>
    <submittedName>
        <fullName evidence="2">Uncharacterized protein</fullName>
    </submittedName>
</protein>
<organism evidence="2 3">
    <name type="scientific">Venturia effusa</name>
    <dbReference type="NCBI Taxonomy" id="50376"/>
    <lineage>
        <taxon>Eukaryota</taxon>
        <taxon>Fungi</taxon>
        <taxon>Dikarya</taxon>
        <taxon>Ascomycota</taxon>
        <taxon>Pezizomycotina</taxon>
        <taxon>Dothideomycetes</taxon>
        <taxon>Pleosporomycetidae</taxon>
        <taxon>Venturiales</taxon>
        <taxon>Venturiaceae</taxon>
        <taxon>Venturia</taxon>
    </lineage>
</organism>
<accession>A0A517L6F2</accession>
<proteinExistence type="predicted"/>
<evidence type="ECO:0000256" key="1">
    <source>
        <dbReference type="SAM" id="MobiDB-lite"/>
    </source>
</evidence>
<gene>
    <name evidence="2" type="ORF">FKW77_010354</name>
</gene>
<dbReference type="OrthoDB" id="10397713at2759"/>
<dbReference type="Proteomes" id="UP000316270">
    <property type="component" value="Chromosome 5"/>
</dbReference>
<dbReference type="EMBL" id="CP042189">
    <property type="protein sequence ID" value="QDS71210.1"/>
    <property type="molecule type" value="Genomic_DNA"/>
</dbReference>
<evidence type="ECO:0000313" key="2">
    <source>
        <dbReference type="EMBL" id="QDS71210.1"/>
    </source>
</evidence>
<evidence type="ECO:0000313" key="3">
    <source>
        <dbReference type="Proteomes" id="UP000316270"/>
    </source>
</evidence>
<reference evidence="2 3" key="1">
    <citation type="submission" date="2019-07" db="EMBL/GenBank/DDBJ databases">
        <title>Finished genome of Venturia effusa.</title>
        <authorList>
            <person name="Young C.A."/>
            <person name="Cox M.P."/>
            <person name="Ganley A.R.D."/>
            <person name="David W.J."/>
        </authorList>
    </citation>
    <scope>NUCLEOTIDE SEQUENCE [LARGE SCALE GENOMIC DNA]</scope>
    <source>
        <strain evidence="3">albino</strain>
    </source>
</reference>
<dbReference type="AlphaFoldDB" id="A0A517L6F2"/>
<name>A0A517L6F2_9PEZI</name>
<feature type="region of interest" description="Disordered" evidence="1">
    <location>
        <begin position="235"/>
        <end position="290"/>
    </location>
</feature>